<dbReference type="Pfam" id="PF00646">
    <property type="entry name" value="F-box"/>
    <property type="match status" value="1"/>
</dbReference>
<evidence type="ECO:0000259" key="2">
    <source>
        <dbReference type="Pfam" id="PF03478"/>
    </source>
</evidence>
<keyword evidence="5" id="KW-1185">Reference proteome</keyword>
<evidence type="ECO:0000313" key="3">
    <source>
        <dbReference type="EMBL" id="CAG1836651.1"/>
    </source>
</evidence>
<dbReference type="Gene3D" id="1.20.1280.50">
    <property type="match status" value="1"/>
</dbReference>
<reference evidence="3" key="1">
    <citation type="submission" date="2021-03" db="EMBL/GenBank/DDBJ databases">
        <authorList>
            <consortium name="Genoscope - CEA"/>
            <person name="William W."/>
        </authorList>
    </citation>
    <scope>NUCLEOTIDE SEQUENCE</scope>
    <source>
        <strain evidence="3">Doubled-haploid Pahang</strain>
    </source>
</reference>
<organism evidence="4 5">
    <name type="scientific">Musa acuminata subsp. malaccensis</name>
    <name type="common">Wild banana</name>
    <name type="synonym">Musa malaccensis</name>
    <dbReference type="NCBI Taxonomy" id="214687"/>
    <lineage>
        <taxon>Eukaryota</taxon>
        <taxon>Viridiplantae</taxon>
        <taxon>Streptophyta</taxon>
        <taxon>Embryophyta</taxon>
        <taxon>Tracheophyta</taxon>
        <taxon>Spermatophyta</taxon>
        <taxon>Magnoliopsida</taxon>
        <taxon>Liliopsida</taxon>
        <taxon>Zingiberales</taxon>
        <taxon>Musaceae</taxon>
        <taxon>Musa</taxon>
    </lineage>
</organism>
<accession>A0A804KPB8</accession>
<dbReference type="AlphaFoldDB" id="A0A804KPB8"/>
<dbReference type="FunCoup" id="A0A804KPB8">
    <property type="interactions" value="203"/>
</dbReference>
<dbReference type="PANTHER" id="PTHR34708:SF1">
    <property type="entry name" value="OS08G0126400 PROTEIN"/>
    <property type="match status" value="1"/>
</dbReference>
<reference evidence="4" key="2">
    <citation type="submission" date="2021-05" db="UniProtKB">
        <authorList>
            <consortium name="EnsemblPlants"/>
        </authorList>
    </citation>
    <scope>IDENTIFICATION</scope>
    <source>
        <strain evidence="4">subsp. malaccensis</strain>
    </source>
</reference>
<dbReference type="PANTHER" id="PTHR34708">
    <property type="entry name" value="OS07G0440000 PROTEIN"/>
    <property type="match status" value="1"/>
</dbReference>
<proteinExistence type="predicted"/>
<evidence type="ECO:0000259" key="1">
    <source>
        <dbReference type="Pfam" id="PF00646"/>
    </source>
</evidence>
<dbReference type="EnsemblPlants" id="Ma09_t27510.1">
    <property type="protein sequence ID" value="Ma09_p27510.1"/>
    <property type="gene ID" value="Ma09_g27510"/>
</dbReference>
<gene>
    <name evidence="3" type="ORF">GSMUA_246200.1</name>
</gene>
<sequence>MHSPDWTSLPPDLLAKISEEFPIPHRARIRATCKDWHSAMVPVISPSPWLFVPDDDGEQHNSTFFSLPDKCSFTYPPLPELCGMTCVGSHAGWFVITDWKRKVSLLNPLTGNHVSLPSHVARWNVDRVDLQEFNPKSIGKIVFSSNPTVHNYVAVAICRFTDWELTYTKSGDDKWNLLETALTENDRSYKDIVHHDGKFYCATHEGAVVAFDLSGVSPSVTMVAQSSALASIIPVRTYHIYLAWTSTGELFLVLKLAIHLVLPDDLQKSKDVIVLRLQYSEDQPSWDVVKDLGNMSLLVGNNNSISISTKDLRGMRGNCIYLTEFYSTASSEWMLIVRKARVFDLKKGRWQWLHSSTINLPHTRITPVFFQQPFWFTPSLL</sequence>
<dbReference type="Gramene" id="Ma09_t27510.1">
    <property type="protein sequence ID" value="Ma09_p27510.1"/>
    <property type="gene ID" value="Ma09_g27510"/>
</dbReference>
<dbReference type="Pfam" id="PF03478">
    <property type="entry name" value="Beta-prop_KIB1-4"/>
    <property type="match status" value="1"/>
</dbReference>
<evidence type="ECO:0000313" key="4">
    <source>
        <dbReference type="EnsemblPlants" id="Ma09_p27510.1"/>
    </source>
</evidence>
<dbReference type="OrthoDB" id="1937564at2759"/>
<dbReference type="SUPFAM" id="SSF81383">
    <property type="entry name" value="F-box domain"/>
    <property type="match status" value="1"/>
</dbReference>
<dbReference type="Proteomes" id="UP000012960">
    <property type="component" value="Unplaced"/>
</dbReference>
<feature type="domain" description="F-box" evidence="1">
    <location>
        <begin position="6"/>
        <end position="39"/>
    </location>
</feature>
<dbReference type="EMBL" id="HG996474">
    <property type="protein sequence ID" value="CAG1836651.1"/>
    <property type="molecule type" value="Genomic_DNA"/>
</dbReference>
<name>A0A804KPB8_MUSAM</name>
<feature type="domain" description="KIB1-4 beta-propeller" evidence="2">
    <location>
        <begin position="64"/>
        <end position="330"/>
    </location>
</feature>
<dbReference type="InParanoid" id="A0A804KPB8"/>
<dbReference type="OMA" id="YCATHEG"/>
<dbReference type="InterPro" id="IPR036047">
    <property type="entry name" value="F-box-like_dom_sf"/>
</dbReference>
<protein>
    <submittedName>
        <fullName evidence="3">(wild Malaysian banana) hypothetical protein</fullName>
    </submittedName>
</protein>
<dbReference type="InterPro" id="IPR005174">
    <property type="entry name" value="KIB1-4_b-propeller"/>
</dbReference>
<dbReference type="InterPro" id="IPR001810">
    <property type="entry name" value="F-box_dom"/>
</dbReference>
<evidence type="ECO:0000313" key="5">
    <source>
        <dbReference type="Proteomes" id="UP000012960"/>
    </source>
</evidence>